<evidence type="ECO:0000313" key="3">
    <source>
        <dbReference type="EMBL" id="CTQ71968.1"/>
    </source>
</evidence>
<reference evidence="4" key="1">
    <citation type="submission" date="2015-07" db="EMBL/GenBank/DDBJ databases">
        <authorList>
            <person name="Rodrigo-Torres Lidia"/>
            <person name="Arahal R.David."/>
        </authorList>
    </citation>
    <scope>NUCLEOTIDE SEQUENCE [LARGE SCALE GENOMIC DNA]</scope>
    <source>
        <strain evidence="4">CECT 5096</strain>
    </source>
</reference>
<dbReference type="SUPFAM" id="SSF46626">
    <property type="entry name" value="Cytochrome c"/>
    <property type="match status" value="1"/>
</dbReference>
<dbReference type="AlphaFoldDB" id="A0A0M7A5W1"/>
<feature type="transmembrane region" description="Helical" evidence="1">
    <location>
        <begin position="117"/>
        <end position="137"/>
    </location>
</feature>
<gene>
    <name evidence="3" type="ORF">LA5096_03122</name>
</gene>
<dbReference type="GO" id="GO:0020037">
    <property type="term" value="F:heme binding"/>
    <property type="evidence" value="ECO:0007669"/>
    <property type="project" value="InterPro"/>
</dbReference>
<feature type="transmembrane region" description="Helical" evidence="1">
    <location>
        <begin position="252"/>
        <end position="271"/>
    </location>
</feature>
<feature type="transmembrane region" description="Helical" evidence="1">
    <location>
        <begin position="179"/>
        <end position="197"/>
    </location>
</feature>
<dbReference type="GO" id="GO:0009055">
    <property type="term" value="F:electron transfer activity"/>
    <property type="evidence" value="ECO:0007669"/>
    <property type="project" value="InterPro"/>
</dbReference>
<dbReference type="STRING" id="311410.LA5095_01868"/>
<keyword evidence="1" id="KW-1133">Transmembrane helix</keyword>
<sequence length="420" mass="47226">MLDIAIIWEWLAFAVRWLHVVTAIAWIGSSFYFIALDLGLRKSPHLPPGAFGEEWQVHGGGFYHIQKYLVAPENMPEHLTWFKWESYATWLSGAALMMIVYWVGGELYLIDPAKADLALWQGIVISAASLTIGWLIYDFLCKSKLGDSPTLLMVLLFIMLVAMGWGYDQVFTGRATMLHLGAFTATIMTANVFLIIIPNQKIVVADLKAGRTPDAKYGKIAKLRSMHNNYLTLPVVFLMLSNHYPLAFASEYNWVIAALVFLMGVSIRHYFNTKHAGGSAPMWTWLVTAILFVAIIHLSMAPMWSADSLEVSDSRTLNPTEQAFASAKGFEDVMAIVPGRCSMCHSREPFYEGIYWAPKGVVLETEADVVRAAREIYLQAGVTNAMPPANVSYMEPEERRKIIEWYRNAREKLPFGIAAR</sequence>
<keyword evidence="4" id="KW-1185">Reference proteome</keyword>
<dbReference type="RefSeq" id="WP_055114123.1">
    <property type="nucleotide sequence ID" value="NZ_CXWA01000001.1"/>
</dbReference>
<dbReference type="EMBL" id="CXWC01000010">
    <property type="protein sequence ID" value="CTQ71968.1"/>
    <property type="molecule type" value="Genomic_DNA"/>
</dbReference>
<evidence type="ECO:0000256" key="1">
    <source>
        <dbReference type="SAM" id="Phobius"/>
    </source>
</evidence>
<keyword evidence="1" id="KW-0472">Membrane</keyword>
<feature type="transmembrane region" description="Helical" evidence="1">
    <location>
        <begin position="17"/>
        <end position="36"/>
    </location>
</feature>
<name>A0A0M7A5W1_9HYPH</name>
<feature type="transmembrane region" description="Helical" evidence="1">
    <location>
        <begin position="283"/>
        <end position="304"/>
    </location>
</feature>
<evidence type="ECO:0000313" key="4">
    <source>
        <dbReference type="Proteomes" id="UP000049983"/>
    </source>
</evidence>
<dbReference type="GeneID" id="97670485"/>
<keyword evidence="1" id="KW-0812">Transmembrane</keyword>
<feature type="transmembrane region" description="Helical" evidence="1">
    <location>
        <begin position="149"/>
        <end position="167"/>
    </location>
</feature>
<accession>A0A0M7A5W1</accession>
<dbReference type="InterPro" id="IPR036909">
    <property type="entry name" value="Cyt_c-like_dom_sf"/>
</dbReference>
<dbReference type="Proteomes" id="UP000049983">
    <property type="component" value="Unassembled WGS sequence"/>
</dbReference>
<dbReference type="InterPro" id="IPR010389">
    <property type="entry name" value="Urate_ox_N"/>
</dbReference>
<feature type="domain" description="Urate oxidase N-terminal" evidence="2">
    <location>
        <begin position="6"/>
        <end position="298"/>
    </location>
</feature>
<dbReference type="Pfam" id="PF06181">
    <property type="entry name" value="Urate_ox_N"/>
    <property type="match status" value="1"/>
</dbReference>
<feature type="transmembrane region" description="Helical" evidence="1">
    <location>
        <begin position="87"/>
        <end position="105"/>
    </location>
</feature>
<proteinExistence type="predicted"/>
<evidence type="ECO:0000259" key="2">
    <source>
        <dbReference type="Pfam" id="PF06181"/>
    </source>
</evidence>
<organism evidence="3 4">
    <name type="scientific">Roseibium album</name>
    <dbReference type="NCBI Taxonomy" id="311410"/>
    <lineage>
        <taxon>Bacteria</taxon>
        <taxon>Pseudomonadati</taxon>
        <taxon>Pseudomonadota</taxon>
        <taxon>Alphaproteobacteria</taxon>
        <taxon>Hyphomicrobiales</taxon>
        <taxon>Stappiaceae</taxon>
        <taxon>Roseibium</taxon>
    </lineage>
</organism>
<dbReference type="OrthoDB" id="9787495at2"/>
<protein>
    <submittedName>
        <fullName evidence="3">Putative membrane protein</fullName>
    </submittedName>
</protein>